<evidence type="ECO:0000256" key="8">
    <source>
        <dbReference type="PROSITE-ProRule" id="PRU00125"/>
    </source>
</evidence>
<dbReference type="Pfam" id="PF00412">
    <property type="entry name" value="LIM"/>
    <property type="match status" value="1"/>
</dbReference>
<sequence length="46" mass="5218">MAPFAGTTQKCKACEKTVYLVDQLTADDRVYHKACFRCHHCKGTLK</sequence>
<comment type="subunit">
    <text evidence="2">Interacts with F-actin.</text>
</comment>
<comment type="caution">
    <text evidence="10">The sequence shown here is derived from an EMBL/GenBank/DDBJ whole genome shotgun (WGS) entry which is preliminary data.</text>
</comment>
<dbReference type="GO" id="GO:0046872">
    <property type="term" value="F:metal ion binding"/>
    <property type="evidence" value="ECO:0007669"/>
    <property type="project" value="UniProtKB-KW"/>
</dbReference>
<evidence type="ECO:0000256" key="4">
    <source>
        <dbReference type="ARBA" id="ARBA00022833"/>
    </source>
</evidence>
<comment type="subcellular location">
    <subcellularLocation>
        <location evidence="1">Cytoplasm</location>
        <location evidence="1">Cytoskeleton</location>
    </subcellularLocation>
</comment>
<evidence type="ECO:0000256" key="6">
    <source>
        <dbReference type="ARBA" id="ARBA00023203"/>
    </source>
</evidence>
<dbReference type="InterPro" id="IPR001781">
    <property type="entry name" value="Znf_LIM"/>
</dbReference>
<feature type="non-terminal residue" evidence="10">
    <location>
        <position position="46"/>
    </location>
</feature>
<keyword evidence="7" id="KW-0206">Cytoskeleton</keyword>
<dbReference type="PROSITE" id="PS00478">
    <property type="entry name" value="LIM_DOMAIN_1"/>
    <property type="match status" value="1"/>
</dbReference>
<evidence type="ECO:0000259" key="9">
    <source>
        <dbReference type="PROSITE" id="PS50023"/>
    </source>
</evidence>
<keyword evidence="4 8" id="KW-0862">Zinc</keyword>
<keyword evidence="3 8" id="KW-0479">Metal-binding</keyword>
<dbReference type="Proteomes" id="UP001151752">
    <property type="component" value="Chromosome 15W"/>
</dbReference>
<name>A0A9Q0ST36_9ROSI</name>
<evidence type="ECO:0000256" key="7">
    <source>
        <dbReference type="ARBA" id="ARBA00023212"/>
    </source>
</evidence>
<protein>
    <recommendedName>
        <fullName evidence="9">LIM zinc-binding domain-containing protein</fullName>
    </recommendedName>
</protein>
<keyword evidence="11" id="KW-1185">Reference proteome</keyword>
<keyword evidence="5 8" id="KW-0440">LIM domain</keyword>
<organism evidence="10 11">
    <name type="scientific">Salix koriyanagi</name>
    <dbReference type="NCBI Taxonomy" id="2511006"/>
    <lineage>
        <taxon>Eukaryota</taxon>
        <taxon>Viridiplantae</taxon>
        <taxon>Streptophyta</taxon>
        <taxon>Embryophyta</taxon>
        <taxon>Tracheophyta</taxon>
        <taxon>Spermatophyta</taxon>
        <taxon>Magnoliopsida</taxon>
        <taxon>eudicotyledons</taxon>
        <taxon>Gunneridae</taxon>
        <taxon>Pentapetalae</taxon>
        <taxon>rosids</taxon>
        <taxon>fabids</taxon>
        <taxon>Malpighiales</taxon>
        <taxon>Salicaceae</taxon>
        <taxon>Saliceae</taxon>
        <taxon>Salix</taxon>
    </lineage>
</organism>
<evidence type="ECO:0000256" key="3">
    <source>
        <dbReference type="ARBA" id="ARBA00022723"/>
    </source>
</evidence>
<evidence type="ECO:0000313" key="11">
    <source>
        <dbReference type="Proteomes" id="UP001151752"/>
    </source>
</evidence>
<reference evidence="10" key="2">
    <citation type="journal article" date="2023" name="Int. J. Mol. Sci.">
        <title>De Novo Assembly and Annotation of 11 Diverse Shrub Willow (Salix) Genomes Reveals Novel Gene Organization in Sex-Linked Regions.</title>
        <authorList>
            <person name="Hyden B."/>
            <person name="Feng K."/>
            <person name="Yates T.B."/>
            <person name="Jawdy S."/>
            <person name="Cereghino C."/>
            <person name="Smart L.B."/>
            <person name="Muchero W."/>
        </authorList>
    </citation>
    <scope>NUCLEOTIDE SEQUENCE</scope>
    <source>
        <tissue evidence="10">Shoot tip</tissue>
    </source>
</reference>
<gene>
    <name evidence="10" type="ORF">OIU74_016757</name>
</gene>
<keyword evidence="7" id="KW-0963">Cytoplasm</keyword>
<dbReference type="PROSITE" id="PS50023">
    <property type="entry name" value="LIM_DOMAIN_2"/>
    <property type="match status" value="1"/>
</dbReference>
<feature type="domain" description="LIM zinc-binding" evidence="9">
    <location>
        <begin position="9"/>
        <end position="46"/>
    </location>
</feature>
<dbReference type="EMBL" id="JAPFFM010000019">
    <property type="protein sequence ID" value="KAJ6688115.1"/>
    <property type="molecule type" value="Genomic_DNA"/>
</dbReference>
<dbReference type="GO" id="GO:0051017">
    <property type="term" value="P:actin filament bundle assembly"/>
    <property type="evidence" value="ECO:0007669"/>
    <property type="project" value="UniProtKB-ARBA"/>
</dbReference>
<evidence type="ECO:0000256" key="5">
    <source>
        <dbReference type="ARBA" id="ARBA00023038"/>
    </source>
</evidence>
<dbReference type="GO" id="GO:0005856">
    <property type="term" value="C:cytoskeleton"/>
    <property type="evidence" value="ECO:0007669"/>
    <property type="project" value="UniProtKB-SubCell"/>
</dbReference>
<evidence type="ECO:0000256" key="1">
    <source>
        <dbReference type="ARBA" id="ARBA00004245"/>
    </source>
</evidence>
<dbReference type="Gene3D" id="2.10.110.10">
    <property type="entry name" value="Cysteine Rich Protein"/>
    <property type="match status" value="1"/>
</dbReference>
<accession>A0A9Q0ST36</accession>
<dbReference type="PANTHER" id="PTHR24206">
    <property type="entry name" value="OS06G0237300 PROTEIN"/>
    <property type="match status" value="1"/>
</dbReference>
<dbReference type="AlphaFoldDB" id="A0A9Q0ST36"/>
<evidence type="ECO:0000256" key="2">
    <source>
        <dbReference type="ARBA" id="ARBA00011385"/>
    </source>
</evidence>
<evidence type="ECO:0000313" key="10">
    <source>
        <dbReference type="EMBL" id="KAJ6688115.1"/>
    </source>
</evidence>
<dbReference type="GO" id="GO:0051015">
    <property type="term" value="F:actin filament binding"/>
    <property type="evidence" value="ECO:0007669"/>
    <property type="project" value="UniProtKB-ARBA"/>
</dbReference>
<dbReference type="SUPFAM" id="SSF57716">
    <property type="entry name" value="Glucocorticoid receptor-like (DNA-binding domain)"/>
    <property type="match status" value="1"/>
</dbReference>
<keyword evidence="6" id="KW-0009">Actin-binding</keyword>
<proteinExistence type="predicted"/>
<reference evidence="10" key="1">
    <citation type="submission" date="2022-11" db="EMBL/GenBank/DDBJ databases">
        <authorList>
            <person name="Hyden B.L."/>
            <person name="Feng K."/>
            <person name="Yates T."/>
            <person name="Jawdy S."/>
            <person name="Smart L.B."/>
            <person name="Muchero W."/>
        </authorList>
    </citation>
    <scope>NUCLEOTIDE SEQUENCE</scope>
    <source>
        <tissue evidence="10">Shoot tip</tissue>
    </source>
</reference>